<organism evidence="2">
    <name type="scientific">Menopon gallinae</name>
    <name type="common">poultry shaft louse</name>
    <dbReference type="NCBI Taxonomy" id="328185"/>
    <lineage>
        <taxon>Eukaryota</taxon>
        <taxon>Metazoa</taxon>
        <taxon>Ecdysozoa</taxon>
        <taxon>Arthropoda</taxon>
        <taxon>Hexapoda</taxon>
        <taxon>Insecta</taxon>
        <taxon>Pterygota</taxon>
        <taxon>Neoptera</taxon>
        <taxon>Paraneoptera</taxon>
        <taxon>Psocodea</taxon>
        <taxon>Troctomorpha</taxon>
        <taxon>Phthiraptera</taxon>
        <taxon>Amblycera</taxon>
        <taxon>Menoponidae</taxon>
        <taxon>Menopon</taxon>
    </lineage>
</organism>
<dbReference type="InterPro" id="IPR017937">
    <property type="entry name" value="Thioredoxin_CS"/>
</dbReference>
<evidence type="ECO:0008006" key="3">
    <source>
        <dbReference type="Google" id="ProtNLM"/>
    </source>
</evidence>
<evidence type="ECO:0000256" key="1">
    <source>
        <dbReference type="ARBA" id="ARBA00022729"/>
    </source>
</evidence>
<proteinExistence type="predicted"/>
<dbReference type="Gene3D" id="3.40.30.10">
    <property type="entry name" value="Glutaredoxin"/>
    <property type="match status" value="1"/>
</dbReference>
<sequence length="101" mass="11456">MIVCHKSWCGACRALKPKFESSKDIEALSVGFVLISLEDDNLPKDPKYMPDGDYVPRVLFLNTQAKVMTEIINESGSHEYKYFYSEPEHIVRSMKKALGVA</sequence>
<protein>
    <recommendedName>
        <fullName evidence="3">Thioredoxin domain-containing protein 12</fullName>
    </recommendedName>
</protein>
<dbReference type="Pfam" id="PF13899">
    <property type="entry name" value="Thioredoxin_7"/>
    <property type="match status" value="1"/>
</dbReference>
<dbReference type="InterPro" id="IPR051099">
    <property type="entry name" value="AGR/TXD"/>
</dbReference>
<dbReference type="PANTHER" id="PTHR15337">
    <property type="entry name" value="ANTERIOR GRADIENT PROTEIN-RELATED"/>
    <property type="match status" value="1"/>
</dbReference>
<comment type="caution">
    <text evidence="2">The sequence shown here is derived from an EMBL/GenBank/DDBJ whole genome shotgun (WGS) entry which is preliminary data.</text>
</comment>
<dbReference type="PANTHER" id="PTHR15337:SF11">
    <property type="entry name" value="THIOREDOXIN DOMAIN-CONTAINING PROTEIN"/>
    <property type="match status" value="1"/>
</dbReference>
<dbReference type="SUPFAM" id="SSF52833">
    <property type="entry name" value="Thioredoxin-like"/>
    <property type="match status" value="1"/>
</dbReference>
<gene>
    <name evidence="2" type="ORF">PYX00_001716</name>
</gene>
<evidence type="ECO:0000313" key="2">
    <source>
        <dbReference type="EMBL" id="KAL0280421.1"/>
    </source>
</evidence>
<keyword evidence="1" id="KW-0732">Signal</keyword>
<dbReference type="EMBL" id="JARGDH010000001">
    <property type="protein sequence ID" value="KAL0280421.1"/>
    <property type="molecule type" value="Genomic_DNA"/>
</dbReference>
<dbReference type="GO" id="GO:0005783">
    <property type="term" value="C:endoplasmic reticulum"/>
    <property type="evidence" value="ECO:0007669"/>
    <property type="project" value="TreeGrafter"/>
</dbReference>
<dbReference type="PROSITE" id="PS00194">
    <property type="entry name" value="THIOREDOXIN_1"/>
    <property type="match status" value="1"/>
</dbReference>
<dbReference type="InterPro" id="IPR036249">
    <property type="entry name" value="Thioredoxin-like_sf"/>
</dbReference>
<dbReference type="AlphaFoldDB" id="A0AAW2IFA2"/>
<accession>A0AAW2IFA2</accession>
<reference evidence="2" key="1">
    <citation type="journal article" date="2024" name="Gigascience">
        <title>Chromosome-level genome of the poultry shaft louse Menopon gallinae provides insight into the host-switching and adaptive evolution of parasitic lice.</title>
        <authorList>
            <person name="Xu Y."/>
            <person name="Ma L."/>
            <person name="Liu S."/>
            <person name="Liang Y."/>
            <person name="Liu Q."/>
            <person name="He Z."/>
            <person name="Tian L."/>
            <person name="Duan Y."/>
            <person name="Cai W."/>
            <person name="Li H."/>
            <person name="Song F."/>
        </authorList>
    </citation>
    <scope>NUCLEOTIDE SEQUENCE</scope>
    <source>
        <strain evidence="2">Cailab_2023a</strain>
    </source>
</reference>
<name>A0AAW2IFA2_9NEOP</name>